<organism evidence="1 2">
    <name type="scientific">Aspergillus wentii DTO 134E9</name>
    <dbReference type="NCBI Taxonomy" id="1073089"/>
    <lineage>
        <taxon>Eukaryota</taxon>
        <taxon>Fungi</taxon>
        <taxon>Dikarya</taxon>
        <taxon>Ascomycota</taxon>
        <taxon>Pezizomycotina</taxon>
        <taxon>Eurotiomycetes</taxon>
        <taxon>Eurotiomycetidae</taxon>
        <taxon>Eurotiales</taxon>
        <taxon>Aspergillaceae</taxon>
        <taxon>Aspergillus</taxon>
        <taxon>Aspergillus subgen. Cremei</taxon>
    </lineage>
</organism>
<accession>A0A1L9R8R9</accession>
<dbReference type="RefSeq" id="XP_040684998.1">
    <property type="nucleotide sequence ID" value="XM_040831503.1"/>
</dbReference>
<dbReference type="Proteomes" id="UP000184383">
    <property type="component" value="Unassembled WGS sequence"/>
</dbReference>
<dbReference type="EMBL" id="KV878216">
    <property type="protein sequence ID" value="OJJ31321.1"/>
    <property type="molecule type" value="Genomic_DNA"/>
</dbReference>
<dbReference type="OrthoDB" id="3006326at2759"/>
<dbReference type="VEuPathDB" id="FungiDB:ASPWEDRAFT_176401"/>
<name>A0A1L9R8R9_ASPWE</name>
<protein>
    <submittedName>
        <fullName evidence="1">Uncharacterized protein</fullName>
    </submittedName>
</protein>
<gene>
    <name evidence="1" type="ORF">ASPWEDRAFT_176401</name>
</gene>
<evidence type="ECO:0000313" key="2">
    <source>
        <dbReference type="Proteomes" id="UP000184383"/>
    </source>
</evidence>
<reference evidence="2" key="1">
    <citation type="journal article" date="2017" name="Genome Biol.">
        <title>Comparative genomics reveals high biological diversity and specific adaptations in the industrially and medically important fungal genus Aspergillus.</title>
        <authorList>
            <person name="de Vries R.P."/>
            <person name="Riley R."/>
            <person name="Wiebenga A."/>
            <person name="Aguilar-Osorio G."/>
            <person name="Amillis S."/>
            <person name="Uchima C.A."/>
            <person name="Anderluh G."/>
            <person name="Asadollahi M."/>
            <person name="Askin M."/>
            <person name="Barry K."/>
            <person name="Battaglia E."/>
            <person name="Bayram O."/>
            <person name="Benocci T."/>
            <person name="Braus-Stromeyer S.A."/>
            <person name="Caldana C."/>
            <person name="Canovas D."/>
            <person name="Cerqueira G.C."/>
            <person name="Chen F."/>
            <person name="Chen W."/>
            <person name="Choi C."/>
            <person name="Clum A."/>
            <person name="Dos Santos R.A."/>
            <person name="Damasio A.R."/>
            <person name="Diallinas G."/>
            <person name="Emri T."/>
            <person name="Fekete E."/>
            <person name="Flipphi M."/>
            <person name="Freyberg S."/>
            <person name="Gallo A."/>
            <person name="Gournas C."/>
            <person name="Habgood R."/>
            <person name="Hainaut M."/>
            <person name="Harispe M.L."/>
            <person name="Henrissat B."/>
            <person name="Hilden K.S."/>
            <person name="Hope R."/>
            <person name="Hossain A."/>
            <person name="Karabika E."/>
            <person name="Karaffa L."/>
            <person name="Karanyi Z."/>
            <person name="Krasevec N."/>
            <person name="Kuo A."/>
            <person name="Kusch H."/>
            <person name="LaButti K."/>
            <person name="Lagendijk E.L."/>
            <person name="Lapidus A."/>
            <person name="Levasseur A."/>
            <person name="Lindquist E."/>
            <person name="Lipzen A."/>
            <person name="Logrieco A.F."/>
            <person name="MacCabe A."/>
            <person name="Maekelae M.R."/>
            <person name="Malavazi I."/>
            <person name="Melin P."/>
            <person name="Meyer V."/>
            <person name="Mielnichuk N."/>
            <person name="Miskei M."/>
            <person name="Molnar A.P."/>
            <person name="Mule G."/>
            <person name="Ngan C.Y."/>
            <person name="Orejas M."/>
            <person name="Orosz E."/>
            <person name="Ouedraogo J.P."/>
            <person name="Overkamp K.M."/>
            <person name="Park H.-S."/>
            <person name="Perrone G."/>
            <person name="Piumi F."/>
            <person name="Punt P.J."/>
            <person name="Ram A.F."/>
            <person name="Ramon A."/>
            <person name="Rauscher S."/>
            <person name="Record E."/>
            <person name="Riano-Pachon D.M."/>
            <person name="Robert V."/>
            <person name="Roehrig J."/>
            <person name="Ruller R."/>
            <person name="Salamov A."/>
            <person name="Salih N.S."/>
            <person name="Samson R.A."/>
            <person name="Sandor E."/>
            <person name="Sanguinetti M."/>
            <person name="Schuetze T."/>
            <person name="Sepcic K."/>
            <person name="Shelest E."/>
            <person name="Sherlock G."/>
            <person name="Sophianopoulou V."/>
            <person name="Squina F.M."/>
            <person name="Sun H."/>
            <person name="Susca A."/>
            <person name="Todd R.B."/>
            <person name="Tsang A."/>
            <person name="Unkles S.E."/>
            <person name="van de Wiele N."/>
            <person name="van Rossen-Uffink D."/>
            <person name="Oliveira J.V."/>
            <person name="Vesth T.C."/>
            <person name="Visser J."/>
            <person name="Yu J.-H."/>
            <person name="Zhou M."/>
            <person name="Andersen M.R."/>
            <person name="Archer D.B."/>
            <person name="Baker S.E."/>
            <person name="Benoit I."/>
            <person name="Brakhage A.A."/>
            <person name="Braus G.H."/>
            <person name="Fischer R."/>
            <person name="Frisvad J.C."/>
            <person name="Goldman G.H."/>
            <person name="Houbraken J."/>
            <person name="Oakley B."/>
            <person name="Pocsi I."/>
            <person name="Scazzocchio C."/>
            <person name="Seiboth B."/>
            <person name="vanKuyk P.A."/>
            <person name="Wortman J."/>
            <person name="Dyer P.S."/>
            <person name="Grigoriev I.V."/>
        </authorList>
    </citation>
    <scope>NUCLEOTIDE SEQUENCE [LARGE SCALE GENOMIC DNA]</scope>
    <source>
        <strain evidence="2">DTO 134E9</strain>
    </source>
</reference>
<dbReference type="AlphaFoldDB" id="A0A1L9R8R9"/>
<proteinExistence type="predicted"/>
<evidence type="ECO:0000313" key="1">
    <source>
        <dbReference type="EMBL" id="OJJ31321.1"/>
    </source>
</evidence>
<sequence>MSRPFKIEFLANGQHASDSTVDSWELHASRRALMNIKTFLFQQPMLDLLKPQIEAGDAYFHSLVAASNGKYRECRTDLKVSGITATRILETRMQWLRMSAEEMALQRLLPMHPEHYTIPHYPDGIVELIGGHMARVRIITTDRVPEWVMDYGDAKYPKKKSAIGQIDDGAVLFYILHEFRDAESGCDIILRLLFPDAAPEVLFKEHAEHLAIEFRAAIRRAYEDGNCSSI</sequence>
<dbReference type="GeneID" id="63747351"/>
<keyword evidence="2" id="KW-1185">Reference proteome</keyword>